<proteinExistence type="predicted"/>
<accession>X0UKH6</accession>
<reference evidence="1" key="1">
    <citation type="journal article" date="2014" name="Front. Microbiol.">
        <title>High frequency of phylogenetically diverse reductive dehalogenase-homologous genes in deep subseafloor sedimentary metagenomes.</title>
        <authorList>
            <person name="Kawai M."/>
            <person name="Futagami T."/>
            <person name="Toyoda A."/>
            <person name="Takaki Y."/>
            <person name="Nishi S."/>
            <person name="Hori S."/>
            <person name="Arai W."/>
            <person name="Tsubouchi T."/>
            <person name="Morono Y."/>
            <person name="Uchiyama I."/>
            <person name="Ito T."/>
            <person name="Fujiyama A."/>
            <person name="Inagaki F."/>
            <person name="Takami H."/>
        </authorList>
    </citation>
    <scope>NUCLEOTIDE SEQUENCE</scope>
    <source>
        <strain evidence="1">Expedition CK06-06</strain>
    </source>
</reference>
<comment type="caution">
    <text evidence="1">The sequence shown here is derived from an EMBL/GenBank/DDBJ whole genome shotgun (WGS) entry which is preliminary data.</text>
</comment>
<sequence length="96" mass="10429">MRSVGIRAFRKNIANELKDLPVVLTLHGGAIAEIREPGAPQITPETVFNVPKNTKIPKIQEPGIVEESQPSTRAGDLVTLDELRARYEARKGGDAA</sequence>
<dbReference type="EMBL" id="BARS01015304">
    <property type="protein sequence ID" value="GAF88960.1"/>
    <property type="molecule type" value="Genomic_DNA"/>
</dbReference>
<protein>
    <submittedName>
        <fullName evidence="1">Uncharacterized protein</fullName>
    </submittedName>
</protein>
<organism evidence="1">
    <name type="scientific">marine sediment metagenome</name>
    <dbReference type="NCBI Taxonomy" id="412755"/>
    <lineage>
        <taxon>unclassified sequences</taxon>
        <taxon>metagenomes</taxon>
        <taxon>ecological metagenomes</taxon>
    </lineage>
</organism>
<evidence type="ECO:0000313" key="1">
    <source>
        <dbReference type="EMBL" id="GAF88960.1"/>
    </source>
</evidence>
<dbReference type="AlphaFoldDB" id="X0UKH6"/>
<gene>
    <name evidence="1" type="ORF">S01H1_25348</name>
</gene>
<name>X0UKH6_9ZZZZ</name>